<organism evidence="2">
    <name type="scientific">uncultured Aminicenantes bacterium</name>
    <dbReference type="NCBI Taxonomy" id="174294"/>
    <lineage>
        <taxon>Bacteria</taxon>
        <taxon>Candidatus Aminicenantota</taxon>
        <taxon>environmental samples</taxon>
    </lineage>
</organism>
<dbReference type="Gene3D" id="3.40.50.1820">
    <property type="entry name" value="alpha/beta hydrolase"/>
    <property type="match status" value="1"/>
</dbReference>
<dbReference type="EMBL" id="AJ937765">
    <property type="protein sequence ID" value="CAI78570.1"/>
    <property type="molecule type" value="Genomic_DNA"/>
</dbReference>
<evidence type="ECO:0000256" key="1">
    <source>
        <dbReference type="SAM" id="SignalP"/>
    </source>
</evidence>
<evidence type="ECO:0000313" key="2">
    <source>
        <dbReference type="EMBL" id="CAI78570.1"/>
    </source>
</evidence>
<feature type="signal peptide" evidence="1">
    <location>
        <begin position="1"/>
        <end position="31"/>
    </location>
</feature>
<dbReference type="SUPFAM" id="SSF53474">
    <property type="entry name" value="alpha/beta-Hydrolases"/>
    <property type="match status" value="1"/>
</dbReference>
<dbReference type="InterPro" id="IPR050583">
    <property type="entry name" value="Mycobacterial_A85_antigen"/>
</dbReference>
<dbReference type="PANTHER" id="PTHR48098">
    <property type="entry name" value="ENTEROCHELIN ESTERASE-RELATED"/>
    <property type="match status" value="1"/>
</dbReference>
<dbReference type="InterPro" id="IPR029058">
    <property type="entry name" value="AB_hydrolase_fold"/>
</dbReference>
<dbReference type="PANTHER" id="PTHR48098:SF3">
    <property type="entry name" value="IRON(III) ENTEROBACTIN ESTERASE"/>
    <property type="match status" value="1"/>
</dbReference>
<feature type="chain" id="PRO_5004219378" description="Esterase" evidence="1">
    <location>
        <begin position="32"/>
        <end position="542"/>
    </location>
</feature>
<reference evidence="2" key="1">
    <citation type="journal article" date="2005" name="Environ. Microbiol.">
        <title>Lateral gene transfer and phylogenetic assignment of environmental fosmid clones.</title>
        <authorList>
            <person name="Nesbo C.L."/>
            <person name="Boucher Y."/>
            <person name="Dlutek M."/>
            <person name="Doolittle F.W."/>
        </authorList>
    </citation>
    <scope>NUCLEOTIDE SEQUENCE</scope>
</reference>
<dbReference type="AlphaFoldDB" id="Q2YZZ5"/>
<sequence length="542" mass="61290">MKHTNEKPPVSARIFLLAVLAAAIFPPPASSAVPAVRIAVSVDPAVRAEPVSGRVLLLLSRTEKFSPGMNGTPVFGLNVDNLRPGESVLLDDRAFGYPVRRLSDIPDGEYHLQAWLNVYTTFRRSDGKTVKLHQDQGEGQNWRRSPGNLFSDPVKVRLGRGNPLLPPLVLNRIVPPIPPYQDTAHLKHIRIQSRLLTEFWGQPMFLGANILLPKGYEDHPNVRYPVHYIQGHFPRGGVARFSENPESSGFKIWNTDNLPRFIQVTFEHACPYYDDSYGINSANIGPYGDALVTELIPHIEKTFRAIGQPWARVLSGGSTGGWISLALQVFYPDVFGGTWSFYPDPVDFRKYQIVDLYQDDNAYYLEHEWTRVPRGGERDTRGNLIYTQEQENLYEEAIGDRFRSGGQWAVWNALFAPVAEDGYPNPLWDPVTGRIDKETVAWAGERYDLRRYLEKRWPEIGPMLAGKIRVFCGRMDNFYLNEACYLLQEALEKLSGPPYGGEFRYGDRGGHGWSPFRGDELLRAMGAHVARSAPGDMPDWIY</sequence>
<protein>
    <recommendedName>
        <fullName evidence="3">Esterase</fullName>
    </recommendedName>
</protein>
<proteinExistence type="predicted"/>
<dbReference type="Pfam" id="PF00756">
    <property type="entry name" value="Esterase"/>
    <property type="match status" value="1"/>
</dbReference>
<dbReference type="ESTHER" id="9bact-q2yzz5">
    <property type="family name" value="A85-Feruloyl-Esterase"/>
</dbReference>
<evidence type="ECO:0008006" key="3">
    <source>
        <dbReference type="Google" id="ProtNLM"/>
    </source>
</evidence>
<name>Q2YZZ5_9BACT</name>
<accession>Q2YZZ5</accession>
<keyword evidence="1" id="KW-0732">Signal</keyword>
<dbReference type="InterPro" id="IPR000801">
    <property type="entry name" value="Esterase-like"/>
</dbReference>